<keyword evidence="1" id="KW-0812">Transmembrane</keyword>
<dbReference type="EMBL" id="ANNX02000042">
    <property type="protein sequence ID" value="KYC38112.1"/>
    <property type="molecule type" value="Genomic_DNA"/>
</dbReference>
<evidence type="ECO:0000313" key="3">
    <source>
        <dbReference type="Proteomes" id="UP000076925"/>
    </source>
</evidence>
<organism evidence="2 3">
    <name type="scientific">Scytonema hofmannii PCC 7110</name>
    <dbReference type="NCBI Taxonomy" id="128403"/>
    <lineage>
        <taxon>Bacteria</taxon>
        <taxon>Bacillati</taxon>
        <taxon>Cyanobacteriota</taxon>
        <taxon>Cyanophyceae</taxon>
        <taxon>Nostocales</taxon>
        <taxon>Scytonemataceae</taxon>
        <taxon>Scytonema</taxon>
    </lineage>
</organism>
<dbReference type="AlphaFoldDB" id="A0A139X0G2"/>
<protein>
    <submittedName>
        <fullName evidence="2">Uncharacterized protein</fullName>
    </submittedName>
</protein>
<evidence type="ECO:0000256" key="1">
    <source>
        <dbReference type="SAM" id="Phobius"/>
    </source>
</evidence>
<keyword evidence="1" id="KW-1133">Transmembrane helix</keyword>
<feature type="transmembrane region" description="Helical" evidence="1">
    <location>
        <begin position="427"/>
        <end position="448"/>
    </location>
</feature>
<keyword evidence="1" id="KW-0472">Membrane</keyword>
<comment type="caution">
    <text evidence="2">The sequence shown here is derived from an EMBL/GenBank/DDBJ whole genome shotgun (WGS) entry which is preliminary data.</text>
</comment>
<dbReference type="Proteomes" id="UP000076925">
    <property type="component" value="Unassembled WGS sequence"/>
</dbReference>
<proteinExistence type="predicted"/>
<sequence>MNQNSRALQIRNPSLTLFAFHLRHTLNEDSNQVKENAEHLWEQCVELGQQLNLDPIASLKSKLVCYEGNPGVYNPTLEQKALEQKHYNKHSSLPLNLLEQTPILKFQVPTSLNSPECWGEIYPLRIHDTYAVDFTLRYKELVDIKLLNQLNPNGYFLSSWMRPSLGETLLLFAESLNDSDDYQTLANDCVEALLSETIASQVSCVAQGKLFGNPIFEYENKQEAPTQHIHLWVWLKPPSNSIDLPKETNFLLNLLMCRSKILFAYHQARQCYSVARQLYSQLEEKAQIFNNLPTDSARRLEKLKELLSTLSSLGFKYARTLRDMVDSDSSILTNRTNYNTWLSKIDQKSQEKFDDDDLKFLKNFYNRTCLRLHKQIQTDLKYLSPGQNMFQQAIALSRGIVELDQAERDDQQEKLEKERERNFQTTVFAVGAGLSVGGIVISASSQVTKENPIRLPLSPTFSVPPHPFILWVFGSIISGLVAAWITWYVTKYWQKHSANG</sequence>
<accession>A0A139X0G2</accession>
<keyword evidence="3" id="KW-1185">Reference proteome</keyword>
<reference evidence="2 3" key="1">
    <citation type="journal article" date="2013" name="Genome Biol. Evol.">
        <title>Genomes of Stigonematalean cyanobacteria (subsection V) and the evolution of oxygenic photosynthesis from prokaryotes to plastids.</title>
        <authorList>
            <person name="Dagan T."/>
            <person name="Roettger M."/>
            <person name="Stucken K."/>
            <person name="Landan G."/>
            <person name="Koch R."/>
            <person name="Major P."/>
            <person name="Gould S.B."/>
            <person name="Goremykin V.V."/>
            <person name="Rippka R."/>
            <person name="Tandeau de Marsac N."/>
            <person name="Gugger M."/>
            <person name="Lockhart P.J."/>
            <person name="Allen J.F."/>
            <person name="Brune I."/>
            <person name="Maus I."/>
            <person name="Puhler A."/>
            <person name="Martin W.F."/>
        </authorList>
    </citation>
    <scope>NUCLEOTIDE SEQUENCE [LARGE SCALE GENOMIC DNA]</scope>
    <source>
        <strain evidence="2 3">PCC 7110</strain>
    </source>
</reference>
<evidence type="ECO:0000313" key="2">
    <source>
        <dbReference type="EMBL" id="KYC38112.1"/>
    </source>
</evidence>
<dbReference type="OrthoDB" id="448901at2"/>
<name>A0A139X0G2_9CYAN</name>
<feature type="transmembrane region" description="Helical" evidence="1">
    <location>
        <begin position="468"/>
        <end position="489"/>
    </location>
</feature>
<gene>
    <name evidence="2" type="ORF">WA1_37820</name>
</gene>
<dbReference type="RefSeq" id="WP_017747943.1">
    <property type="nucleotide sequence ID" value="NZ_KQ976354.1"/>
</dbReference>
<dbReference type="STRING" id="128403.WA1_37820"/>